<evidence type="ECO:0000313" key="4">
    <source>
        <dbReference type="Proteomes" id="UP001195769"/>
    </source>
</evidence>
<feature type="domain" description="G" evidence="2">
    <location>
        <begin position="202"/>
        <end position="296"/>
    </location>
</feature>
<dbReference type="GO" id="GO:0005525">
    <property type="term" value="F:GTP binding"/>
    <property type="evidence" value="ECO:0007669"/>
    <property type="project" value="InterPro"/>
</dbReference>
<dbReference type="Pfam" id="PF01926">
    <property type="entry name" value="MMR_HSR1"/>
    <property type="match status" value="1"/>
</dbReference>
<dbReference type="RefSeq" id="XP_041222592.1">
    <property type="nucleotide sequence ID" value="XM_041372288.1"/>
</dbReference>
<name>A0AAD4E0K5_9AGAM</name>
<dbReference type="GeneID" id="64666586"/>
<dbReference type="Proteomes" id="UP001195769">
    <property type="component" value="Unassembled WGS sequence"/>
</dbReference>
<feature type="compositionally biased region" description="Pro residues" evidence="1">
    <location>
        <begin position="175"/>
        <end position="190"/>
    </location>
</feature>
<keyword evidence="4" id="KW-1185">Reference proteome</keyword>
<accession>A0AAD4E0K5</accession>
<dbReference type="Gene3D" id="3.40.50.300">
    <property type="entry name" value="P-loop containing nucleotide triphosphate hydrolases"/>
    <property type="match status" value="1"/>
</dbReference>
<comment type="caution">
    <text evidence="3">The sequence shown here is derived from an EMBL/GenBank/DDBJ whole genome shotgun (WGS) entry which is preliminary data.</text>
</comment>
<gene>
    <name evidence="3" type="ORF">F5891DRAFT_563835</name>
</gene>
<dbReference type="SUPFAM" id="SSF52540">
    <property type="entry name" value="P-loop containing nucleoside triphosphate hydrolases"/>
    <property type="match status" value="1"/>
</dbReference>
<feature type="region of interest" description="Disordered" evidence="1">
    <location>
        <begin position="158"/>
        <end position="191"/>
    </location>
</feature>
<evidence type="ECO:0000256" key="1">
    <source>
        <dbReference type="SAM" id="MobiDB-lite"/>
    </source>
</evidence>
<dbReference type="CDD" id="cd00882">
    <property type="entry name" value="Ras_like_GTPase"/>
    <property type="match status" value="1"/>
</dbReference>
<feature type="compositionally biased region" description="Polar residues" evidence="1">
    <location>
        <begin position="158"/>
        <end position="174"/>
    </location>
</feature>
<evidence type="ECO:0000259" key="2">
    <source>
        <dbReference type="Pfam" id="PF01926"/>
    </source>
</evidence>
<dbReference type="EMBL" id="JABBWK010000050">
    <property type="protein sequence ID" value="KAG1897016.1"/>
    <property type="molecule type" value="Genomic_DNA"/>
</dbReference>
<organism evidence="3 4">
    <name type="scientific">Suillus fuscotomentosus</name>
    <dbReference type="NCBI Taxonomy" id="1912939"/>
    <lineage>
        <taxon>Eukaryota</taxon>
        <taxon>Fungi</taxon>
        <taxon>Dikarya</taxon>
        <taxon>Basidiomycota</taxon>
        <taxon>Agaricomycotina</taxon>
        <taxon>Agaricomycetes</taxon>
        <taxon>Agaricomycetidae</taxon>
        <taxon>Boletales</taxon>
        <taxon>Suillineae</taxon>
        <taxon>Suillaceae</taxon>
        <taxon>Suillus</taxon>
    </lineage>
</organism>
<reference evidence="3" key="1">
    <citation type="journal article" date="2020" name="New Phytol.">
        <title>Comparative genomics reveals dynamic genome evolution in host specialist ectomycorrhizal fungi.</title>
        <authorList>
            <person name="Lofgren L.A."/>
            <person name="Nguyen N.H."/>
            <person name="Vilgalys R."/>
            <person name="Ruytinx J."/>
            <person name="Liao H.L."/>
            <person name="Branco S."/>
            <person name="Kuo A."/>
            <person name="LaButti K."/>
            <person name="Lipzen A."/>
            <person name="Andreopoulos W."/>
            <person name="Pangilinan J."/>
            <person name="Riley R."/>
            <person name="Hundley H."/>
            <person name="Na H."/>
            <person name="Barry K."/>
            <person name="Grigoriev I.V."/>
            <person name="Stajich J.E."/>
            <person name="Kennedy P.G."/>
        </authorList>
    </citation>
    <scope>NUCLEOTIDE SEQUENCE</scope>
    <source>
        <strain evidence="3">FC203</strain>
    </source>
</reference>
<dbReference type="AlphaFoldDB" id="A0AAD4E0K5"/>
<dbReference type="PROSITE" id="PS00675">
    <property type="entry name" value="SIGMA54_INTERACT_1"/>
    <property type="match status" value="1"/>
</dbReference>
<dbReference type="InterPro" id="IPR027417">
    <property type="entry name" value="P-loop_NTPase"/>
</dbReference>
<dbReference type="InterPro" id="IPR006073">
    <property type="entry name" value="GTP-bd"/>
</dbReference>
<proteinExistence type="predicted"/>
<dbReference type="InterPro" id="IPR025662">
    <property type="entry name" value="Sigma_54_int_dom_ATP-bd_1"/>
</dbReference>
<protein>
    <recommendedName>
        <fullName evidence="2">G domain-containing protein</fullName>
    </recommendedName>
</protein>
<evidence type="ECO:0000313" key="3">
    <source>
        <dbReference type="EMBL" id="KAG1897016.1"/>
    </source>
</evidence>
<sequence>MDHADLREAAHLYRTIVPLFPEGSHLHRVVFDTNAVPYVIEQCNALPRDPSDESISLRRIVLELCPPQHPRRARSLDNLAGDLYARFERDGNKDHFYEAVHLSREALAVCRADDDQLSVLPGILSDTLGHRFNHHGDPSDLYERIVLETHLEALDLRSSASSQRGITAPEQGQQPSPPPLPSPPLPPPPQASINKIRSLERNVVIFGDSGSGKSSVINAIAQRQLAKTSSSATGCTFAYERHRVEISGQTFVLFDTAGLNEGTAGTVPAAKAEENLKSLLNELMSPKSDGIGLLVYCVRSTRARRALIRNYNLFYSAICRKKVPIVVVVTGLENEPDMESWWDANGKEFKSRGMHFEDHACVTTLRKHSGISDVFTRRIEESSETLRNLLVKNCSDWAVDDSWFKQSFTAVRNLISDSGNSERSLPSTLIICDPSRDEEVEIAPCIRGILKPYFVRIGGDTYQVHRVPAPDFSSSSAEKRIEGDLLIYYARADELSAARQKFHAFCTAYRGNVVPVVVVVKGLDDRQAANQWVEKYIMYDGAGRLFSTFAPAEELGDDSLKQQAEQELQDLIRQACLIRSERKVRGRSKRLARRNRF</sequence>